<feature type="compositionally biased region" description="Basic and acidic residues" evidence="1">
    <location>
        <begin position="316"/>
        <end position="326"/>
    </location>
</feature>
<dbReference type="RefSeq" id="WP_380124029.1">
    <property type="nucleotide sequence ID" value="NZ_JBHSIU010000059.1"/>
</dbReference>
<protein>
    <recommendedName>
        <fullName evidence="4">Transcriptional regulator, AbiEi antitoxin, Type IV TA system</fullName>
    </recommendedName>
</protein>
<evidence type="ECO:0000313" key="2">
    <source>
        <dbReference type="EMBL" id="MFC5004290.1"/>
    </source>
</evidence>
<dbReference type="Proteomes" id="UP001595912">
    <property type="component" value="Unassembled WGS sequence"/>
</dbReference>
<evidence type="ECO:0008006" key="4">
    <source>
        <dbReference type="Google" id="ProtNLM"/>
    </source>
</evidence>
<evidence type="ECO:0000256" key="1">
    <source>
        <dbReference type="SAM" id="MobiDB-lite"/>
    </source>
</evidence>
<organism evidence="2 3">
    <name type="scientific">Dactylosporangium cerinum</name>
    <dbReference type="NCBI Taxonomy" id="1434730"/>
    <lineage>
        <taxon>Bacteria</taxon>
        <taxon>Bacillati</taxon>
        <taxon>Actinomycetota</taxon>
        <taxon>Actinomycetes</taxon>
        <taxon>Micromonosporales</taxon>
        <taxon>Micromonosporaceae</taxon>
        <taxon>Dactylosporangium</taxon>
    </lineage>
</organism>
<keyword evidence="3" id="KW-1185">Reference proteome</keyword>
<comment type="caution">
    <text evidence="2">The sequence shown here is derived from an EMBL/GenBank/DDBJ whole genome shotgun (WGS) entry which is preliminary data.</text>
</comment>
<gene>
    <name evidence="2" type="ORF">ACFPIJ_41505</name>
</gene>
<feature type="region of interest" description="Disordered" evidence="1">
    <location>
        <begin position="307"/>
        <end position="326"/>
    </location>
</feature>
<reference evidence="3" key="1">
    <citation type="journal article" date="2019" name="Int. J. Syst. Evol. Microbiol.">
        <title>The Global Catalogue of Microorganisms (GCM) 10K type strain sequencing project: providing services to taxonomists for standard genome sequencing and annotation.</title>
        <authorList>
            <consortium name="The Broad Institute Genomics Platform"/>
            <consortium name="The Broad Institute Genome Sequencing Center for Infectious Disease"/>
            <person name="Wu L."/>
            <person name="Ma J."/>
        </authorList>
    </citation>
    <scope>NUCLEOTIDE SEQUENCE [LARGE SCALE GENOMIC DNA]</scope>
    <source>
        <strain evidence="3">CGMCC 4.7152</strain>
    </source>
</reference>
<dbReference type="EMBL" id="JBHSIU010000059">
    <property type="protein sequence ID" value="MFC5004290.1"/>
    <property type="molecule type" value="Genomic_DNA"/>
</dbReference>
<name>A0ABV9W6I1_9ACTN</name>
<sequence>MLEELLELQAGVVTRRQAVEAGVSLGTIRSHVEAGRWVPMFDGVFRTFTGDVSRRASCWAVLLRAGPGAALSHDTAAELHGLVDQPSDLVHVTIPGHRRMRPLPGVVVHHRARLAATVQPGPALRRTRVEDTTLDLAELERRLESAIGWLTTACGRGLTTPDRLATALRRRRKMRWRRLPESTVGDAAAGARSVLELRYLRDVERGHGLPAGRRQARVRQAGATRYRDVEYRPFATVVELDGRAYHPEELRRQDQRRDNATAAGGQRTLRYGWADVATPCATAIQVARTLRAGGWKGRLQPCRRPGCPAGRQLRHVFHDPEDPVHP</sequence>
<proteinExistence type="predicted"/>
<evidence type="ECO:0000313" key="3">
    <source>
        <dbReference type="Proteomes" id="UP001595912"/>
    </source>
</evidence>
<accession>A0ABV9W6I1</accession>